<comment type="caution">
    <text evidence="1">The sequence shown here is derived from an EMBL/GenBank/DDBJ whole genome shotgun (WGS) entry which is preliminary data.</text>
</comment>
<dbReference type="RefSeq" id="WP_166586139.1">
    <property type="nucleotide sequence ID" value="NZ_WWEO01000042.1"/>
</dbReference>
<sequence>MKSDLDELIAELEFEKQLIQKSIDDCVKDEDYLNAHHNYQARNKLNRELETLYKLRDPLYFEKEHILRILDMYKYSSLRMGRFDDRFLSENRQKSIRDEEEKLNRLNQQKYTYYDGQEIDNALFDLYKGKLAGFKLYINQQENIYFEFSLNNHQNLLISIDASVEAQQYMAAKSPLLFFKTKGFKINEVNNKLNYLYDKPFKDATTIKELLAQIIFKLYNASIQAPFIELIYPDHLNSIG</sequence>
<dbReference type="EMBL" id="WWEO01000042">
    <property type="protein sequence ID" value="NCD70175.1"/>
    <property type="molecule type" value="Genomic_DNA"/>
</dbReference>
<evidence type="ECO:0000313" key="1">
    <source>
        <dbReference type="EMBL" id="NCD70175.1"/>
    </source>
</evidence>
<dbReference type="Proteomes" id="UP000638732">
    <property type="component" value="Unassembled WGS sequence"/>
</dbReference>
<accession>A0A965ZGD9</accession>
<reference evidence="1" key="1">
    <citation type="submission" date="2020-01" db="EMBL/GenBank/DDBJ databases">
        <authorList>
            <person name="Seo Y.L."/>
        </authorList>
    </citation>
    <scope>NUCLEOTIDE SEQUENCE</scope>
    <source>
        <strain evidence="1">R11</strain>
    </source>
</reference>
<gene>
    <name evidence="1" type="ORF">GSY63_12475</name>
</gene>
<proteinExistence type="predicted"/>
<name>A0A965ZGD9_9SPHI</name>
<protein>
    <submittedName>
        <fullName evidence="1">Uncharacterized protein</fullName>
    </submittedName>
</protein>
<organism evidence="1 2">
    <name type="scientific">Mucilaginibacter agri</name>
    <dbReference type="NCBI Taxonomy" id="2695265"/>
    <lineage>
        <taxon>Bacteria</taxon>
        <taxon>Pseudomonadati</taxon>
        <taxon>Bacteroidota</taxon>
        <taxon>Sphingobacteriia</taxon>
        <taxon>Sphingobacteriales</taxon>
        <taxon>Sphingobacteriaceae</taxon>
        <taxon>Mucilaginibacter</taxon>
    </lineage>
</organism>
<keyword evidence="2" id="KW-1185">Reference proteome</keyword>
<reference evidence="1" key="2">
    <citation type="submission" date="2020-10" db="EMBL/GenBank/DDBJ databases">
        <title>Mucilaginibacter sp. nov., isolated from soil.</title>
        <authorList>
            <person name="Jeon C.O."/>
        </authorList>
    </citation>
    <scope>NUCLEOTIDE SEQUENCE</scope>
    <source>
        <strain evidence="1">R11</strain>
    </source>
</reference>
<dbReference type="AlphaFoldDB" id="A0A965ZGD9"/>
<evidence type="ECO:0000313" key="2">
    <source>
        <dbReference type="Proteomes" id="UP000638732"/>
    </source>
</evidence>